<dbReference type="SUPFAM" id="SSF82895">
    <property type="entry name" value="TSP-1 type 1 repeat"/>
    <property type="match status" value="2"/>
</dbReference>
<dbReference type="InterPro" id="IPR050439">
    <property type="entry name" value="ADAMTS_ADAMTS-like"/>
</dbReference>
<proteinExistence type="predicted"/>
<gene>
    <name evidence="3" type="primary">ADAMTS18</name>
    <name evidence="3" type="ORF">OS493_014661</name>
</gene>
<dbReference type="Pfam" id="PF19030">
    <property type="entry name" value="TSP1_ADAMTS"/>
    <property type="match status" value="2"/>
</dbReference>
<dbReference type="PANTHER" id="PTHR13723">
    <property type="entry name" value="ADAMTS A DISINTEGRIN AND METALLOPROTEASE WITH THROMBOSPONDIN MOTIFS PROTEASE"/>
    <property type="match status" value="1"/>
</dbReference>
<protein>
    <submittedName>
        <fullName evidence="3">A disintegrin and metalloproteinase with thrombospondin motif 18</fullName>
    </submittedName>
</protein>
<dbReference type="GO" id="GO:0005576">
    <property type="term" value="C:extracellular region"/>
    <property type="evidence" value="ECO:0007669"/>
    <property type="project" value="UniProtKB-SubCell"/>
</dbReference>
<name>A0A9W9YGD2_9CNID</name>
<keyword evidence="2" id="KW-0964">Secreted</keyword>
<evidence type="ECO:0000256" key="2">
    <source>
        <dbReference type="ARBA" id="ARBA00022525"/>
    </source>
</evidence>
<dbReference type="Gene3D" id="2.20.100.10">
    <property type="entry name" value="Thrombospondin type-1 (TSP1) repeat"/>
    <property type="match status" value="1"/>
</dbReference>
<organism evidence="3 4">
    <name type="scientific">Desmophyllum pertusum</name>
    <dbReference type="NCBI Taxonomy" id="174260"/>
    <lineage>
        <taxon>Eukaryota</taxon>
        <taxon>Metazoa</taxon>
        <taxon>Cnidaria</taxon>
        <taxon>Anthozoa</taxon>
        <taxon>Hexacorallia</taxon>
        <taxon>Scleractinia</taxon>
        <taxon>Caryophylliina</taxon>
        <taxon>Caryophylliidae</taxon>
        <taxon>Desmophyllum</taxon>
    </lineage>
</organism>
<keyword evidence="4" id="KW-1185">Reference proteome</keyword>
<evidence type="ECO:0000313" key="4">
    <source>
        <dbReference type="Proteomes" id="UP001163046"/>
    </source>
</evidence>
<dbReference type="PROSITE" id="PS50092">
    <property type="entry name" value="TSP1"/>
    <property type="match status" value="1"/>
</dbReference>
<dbReference type="InterPro" id="IPR000884">
    <property type="entry name" value="TSP1_rpt"/>
</dbReference>
<dbReference type="OrthoDB" id="5948003at2759"/>
<dbReference type="AlphaFoldDB" id="A0A9W9YGD2"/>
<reference evidence="3" key="1">
    <citation type="submission" date="2023-01" db="EMBL/GenBank/DDBJ databases">
        <title>Genome assembly of the deep-sea coral Lophelia pertusa.</title>
        <authorList>
            <person name="Herrera S."/>
            <person name="Cordes E."/>
        </authorList>
    </citation>
    <scope>NUCLEOTIDE SEQUENCE</scope>
    <source>
        <strain evidence="3">USNM1676648</strain>
        <tissue evidence="3">Polyp</tissue>
    </source>
</reference>
<dbReference type="EMBL" id="MU827784">
    <property type="protein sequence ID" value="KAJ7334351.1"/>
    <property type="molecule type" value="Genomic_DNA"/>
</dbReference>
<comment type="caution">
    <text evidence="3">The sequence shown here is derived from an EMBL/GenBank/DDBJ whole genome shotgun (WGS) entry which is preliminary data.</text>
</comment>
<sequence length="126" mass="13688">MLMLLSWKTGEWTDCSKTCNDGNPGERTREVICVDESHEIETEDQESYCAGPKPVTRETCALQACPAEWITVKSGTCSAICGQGVRKIEVTCVKTTKPNEKVTVADEECIGQKPPTEASCDTGIPC</sequence>
<dbReference type="InterPro" id="IPR036383">
    <property type="entry name" value="TSP1_rpt_sf"/>
</dbReference>
<evidence type="ECO:0000256" key="1">
    <source>
        <dbReference type="ARBA" id="ARBA00004613"/>
    </source>
</evidence>
<comment type="subcellular location">
    <subcellularLocation>
        <location evidence="1">Secreted</location>
    </subcellularLocation>
</comment>
<evidence type="ECO:0000313" key="3">
    <source>
        <dbReference type="EMBL" id="KAJ7334351.1"/>
    </source>
</evidence>
<accession>A0A9W9YGD2</accession>
<dbReference type="Proteomes" id="UP001163046">
    <property type="component" value="Unassembled WGS sequence"/>
</dbReference>